<dbReference type="GO" id="GO:0048476">
    <property type="term" value="C:Holliday junction resolvase complex"/>
    <property type="evidence" value="ECO:0007669"/>
    <property type="project" value="UniProtKB-UniRule"/>
</dbReference>
<name>A0A4R0XNX1_9MOLU</name>
<feature type="domain" description="Helix-hairpin-helix DNA-binding motif class 1" evidence="7">
    <location>
        <begin position="114"/>
        <end position="133"/>
    </location>
</feature>
<feature type="region of interest" description="Domain III" evidence="6">
    <location>
        <begin position="151"/>
        <end position="208"/>
    </location>
</feature>
<reference evidence="8 9" key="1">
    <citation type="submission" date="2018-02" db="EMBL/GenBank/DDBJ databases">
        <title>Mycoplasma marinum and Mycoplasma todarodis sp. nov., moderately halophilic and psychrotolerant mycoplasmas isolated from cephalopods.</title>
        <authorList>
            <person name="Viver T."/>
        </authorList>
    </citation>
    <scope>NUCLEOTIDE SEQUENCE [LARGE SCALE GENOMIC DNA]</scope>
    <source>
        <strain evidence="8 9">5H</strain>
    </source>
</reference>
<sequence length="208" mass="23531">MKIKKSLKEGKMLYKIGKIVSIGKNYIILESNYRGEIVYVPRPSDFVADKIIKVFIYEYKYENISSLYGFKTFKERILFEDLLGVPGIGPKTGIQIMKEKIKTILGFLLSGDAEALAHLPGLGVKSAKQMIFELQDKYIKLTANKERNNSKNKEGLHIVSEIIPTLKTLGFNKKQINSSIHLVKPNKNIEVMVEEAIKLISNAKQKVA</sequence>
<keyword evidence="3 6" id="KW-0238">DNA-binding</keyword>
<dbReference type="SUPFAM" id="SSF47781">
    <property type="entry name" value="RuvA domain 2-like"/>
    <property type="match status" value="1"/>
</dbReference>
<comment type="caution">
    <text evidence="8">The sequence shown here is derived from an EMBL/GenBank/DDBJ whole genome shotgun (WGS) entry which is preliminary data.</text>
</comment>
<dbReference type="GO" id="GO:0003678">
    <property type="term" value="F:DNA helicase activity"/>
    <property type="evidence" value="ECO:0007669"/>
    <property type="project" value="InterPro"/>
</dbReference>
<comment type="subcellular location">
    <subcellularLocation>
        <location evidence="6">Cytoplasm</location>
    </subcellularLocation>
</comment>
<evidence type="ECO:0000256" key="5">
    <source>
        <dbReference type="ARBA" id="ARBA00023204"/>
    </source>
</evidence>
<dbReference type="NCBIfam" id="TIGR00084">
    <property type="entry name" value="ruvA"/>
    <property type="match status" value="1"/>
</dbReference>
<evidence type="ECO:0000256" key="3">
    <source>
        <dbReference type="ARBA" id="ARBA00023125"/>
    </source>
</evidence>
<dbReference type="HAMAP" id="MF_00031">
    <property type="entry name" value="DNA_HJ_migration_RuvA"/>
    <property type="match status" value="1"/>
</dbReference>
<evidence type="ECO:0000256" key="2">
    <source>
        <dbReference type="ARBA" id="ARBA00022763"/>
    </source>
</evidence>
<dbReference type="AlphaFoldDB" id="A0A4R0XNX1"/>
<evidence type="ECO:0000259" key="7">
    <source>
        <dbReference type="SMART" id="SM00278"/>
    </source>
</evidence>
<comment type="caution">
    <text evidence="6">Lacks conserved residue(s) required for the propagation of feature annotation.</text>
</comment>
<dbReference type="InterPro" id="IPR011114">
    <property type="entry name" value="RuvA_C"/>
</dbReference>
<dbReference type="InterPro" id="IPR010994">
    <property type="entry name" value="RuvA_2-like"/>
</dbReference>
<keyword evidence="1 6" id="KW-0963">Cytoplasm</keyword>
<organism evidence="8 9">
    <name type="scientific">Mycoplasma todarodis</name>
    <dbReference type="NCBI Taxonomy" id="1937191"/>
    <lineage>
        <taxon>Bacteria</taxon>
        <taxon>Bacillati</taxon>
        <taxon>Mycoplasmatota</taxon>
        <taxon>Mollicutes</taxon>
        <taxon>Mycoplasmataceae</taxon>
        <taxon>Mycoplasma</taxon>
    </lineage>
</organism>
<dbReference type="EMBL" id="PSZP01000011">
    <property type="protein sequence ID" value="TCG11202.1"/>
    <property type="molecule type" value="Genomic_DNA"/>
</dbReference>
<accession>A0A4R0XNX1</accession>
<gene>
    <name evidence="6" type="primary">ruvA</name>
    <name evidence="8" type="ORF">C4B25_02055</name>
</gene>
<dbReference type="Pfam" id="PF07499">
    <property type="entry name" value="RuvA_C"/>
    <property type="match status" value="1"/>
</dbReference>
<dbReference type="Proteomes" id="UP000291072">
    <property type="component" value="Unassembled WGS sequence"/>
</dbReference>
<evidence type="ECO:0000313" key="9">
    <source>
        <dbReference type="Proteomes" id="UP000291072"/>
    </source>
</evidence>
<dbReference type="InterPro" id="IPR000085">
    <property type="entry name" value="RuvA"/>
</dbReference>
<dbReference type="GO" id="GO:0006281">
    <property type="term" value="P:DNA repair"/>
    <property type="evidence" value="ECO:0007669"/>
    <property type="project" value="UniProtKB-UniRule"/>
</dbReference>
<keyword evidence="2 6" id="KW-0227">DNA damage</keyword>
<comment type="function">
    <text evidence="6">The RuvA-RuvB-RuvC complex processes Holliday junction (HJ) DNA during genetic recombination and DNA repair, while the RuvA-RuvB complex plays an important role in the rescue of blocked DNA replication forks via replication fork reversal (RFR). RuvA specifically binds to HJ cruciform DNA, conferring on it an open structure. The RuvB hexamer acts as an ATP-dependent pump, pulling dsDNA into and through the RuvAB complex. HJ branch migration allows RuvC to scan DNA until it finds its consensus sequence, where it cleaves and resolves the cruciform DNA.</text>
</comment>
<keyword evidence="4 6" id="KW-0233">DNA recombination</keyword>
<comment type="similarity">
    <text evidence="6">Belongs to the RuvA family.</text>
</comment>
<dbReference type="InterPro" id="IPR003583">
    <property type="entry name" value="Hlx-hairpin-Hlx_DNA-bd_motif"/>
</dbReference>
<comment type="domain">
    <text evidence="6">Has three domains with a flexible linker between the domains II and III and assumes an 'L' shape. Domain III is highly mobile and contacts RuvB.</text>
</comment>
<protein>
    <recommendedName>
        <fullName evidence="6">Holliday junction branch migration complex subunit RuvA</fullName>
    </recommendedName>
</protein>
<feature type="domain" description="Helix-hairpin-helix DNA-binding motif class 1" evidence="7">
    <location>
        <begin position="80"/>
        <end position="99"/>
    </location>
</feature>
<dbReference type="Gene3D" id="1.10.150.20">
    <property type="entry name" value="5' to 3' exonuclease, C-terminal subdomain"/>
    <property type="match status" value="1"/>
</dbReference>
<dbReference type="GO" id="GO:0000400">
    <property type="term" value="F:four-way junction DNA binding"/>
    <property type="evidence" value="ECO:0007669"/>
    <property type="project" value="UniProtKB-UniRule"/>
</dbReference>
<keyword evidence="5 6" id="KW-0234">DNA repair</keyword>
<dbReference type="OrthoDB" id="5293449at2"/>
<dbReference type="Pfam" id="PF14520">
    <property type="entry name" value="HHH_5"/>
    <property type="match status" value="1"/>
</dbReference>
<keyword evidence="9" id="KW-1185">Reference proteome</keyword>
<evidence type="ECO:0000313" key="8">
    <source>
        <dbReference type="EMBL" id="TCG11202.1"/>
    </source>
</evidence>
<dbReference type="SMART" id="SM00278">
    <property type="entry name" value="HhH1"/>
    <property type="match status" value="2"/>
</dbReference>
<dbReference type="GO" id="GO:0005737">
    <property type="term" value="C:cytoplasm"/>
    <property type="evidence" value="ECO:0007669"/>
    <property type="project" value="UniProtKB-SubCell"/>
</dbReference>
<dbReference type="GO" id="GO:0006310">
    <property type="term" value="P:DNA recombination"/>
    <property type="evidence" value="ECO:0007669"/>
    <property type="project" value="UniProtKB-UniRule"/>
</dbReference>
<comment type="subunit">
    <text evidence="6">Homotetramer. Forms an RuvA(8)-RuvB(12)-Holliday junction (HJ) complex. HJ DNA is sandwiched between 2 RuvA tetramers; dsDNA enters through RuvA and exits via RuvB. An RuvB hexamer assembles on each DNA strand where it exits the tetramer. Each RuvB hexamer is contacted by two RuvA subunits (via domain III) on 2 adjacent RuvB subunits; this complex drives branch migration. In the full resolvosome a probable DNA-RuvA(4)-RuvB(12)-RuvC(2) complex forms which resolves the HJ.</text>
</comment>
<evidence type="ECO:0000256" key="1">
    <source>
        <dbReference type="ARBA" id="ARBA00022490"/>
    </source>
</evidence>
<evidence type="ECO:0000256" key="4">
    <source>
        <dbReference type="ARBA" id="ARBA00023172"/>
    </source>
</evidence>
<evidence type="ECO:0000256" key="6">
    <source>
        <dbReference type="HAMAP-Rule" id="MF_00031"/>
    </source>
</evidence>
<proteinExistence type="inferred from homology"/>